<comment type="caution">
    <text evidence="2">The sequence shown here is derived from an EMBL/GenBank/DDBJ whole genome shotgun (WGS) entry which is preliminary data.</text>
</comment>
<protein>
    <recommendedName>
        <fullName evidence="1">Helix-turn-helix domain-containing protein</fullName>
    </recommendedName>
</protein>
<name>A0A498C1F1_9MICO</name>
<sequence>MARELGVANSALTRMLREQGVAISKRKVSDDEAAKLAREYAAGATMAQMKKEYGLSHGAVLRSLHQSGVAMRAKAPRRR</sequence>
<evidence type="ECO:0000313" key="3">
    <source>
        <dbReference type="Proteomes" id="UP000273158"/>
    </source>
</evidence>
<proteinExistence type="predicted"/>
<evidence type="ECO:0000313" key="2">
    <source>
        <dbReference type="EMBL" id="RLK49392.1"/>
    </source>
</evidence>
<dbReference type="Pfam" id="PF19575">
    <property type="entry name" value="HTH_58"/>
    <property type="match status" value="1"/>
</dbReference>
<gene>
    <name evidence="2" type="ORF">C7474_1538</name>
</gene>
<dbReference type="RefSeq" id="WP_121058569.1">
    <property type="nucleotide sequence ID" value="NZ_RCDB01000002.1"/>
</dbReference>
<dbReference type="AlphaFoldDB" id="A0A498C1F1"/>
<dbReference type="OrthoDB" id="5083604at2"/>
<accession>A0A498C1F1</accession>
<dbReference type="EMBL" id="RCDB01000002">
    <property type="protein sequence ID" value="RLK49392.1"/>
    <property type="molecule type" value="Genomic_DNA"/>
</dbReference>
<evidence type="ECO:0000259" key="1">
    <source>
        <dbReference type="Pfam" id="PF19575"/>
    </source>
</evidence>
<dbReference type="InterPro" id="IPR045745">
    <property type="entry name" value="HTH_58_Actinobacteria-type"/>
</dbReference>
<organism evidence="2 3">
    <name type="scientific">Microbacterium telephonicum</name>
    <dbReference type="NCBI Taxonomy" id="1714841"/>
    <lineage>
        <taxon>Bacteria</taxon>
        <taxon>Bacillati</taxon>
        <taxon>Actinomycetota</taxon>
        <taxon>Actinomycetes</taxon>
        <taxon>Micrococcales</taxon>
        <taxon>Microbacteriaceae</taxon>
        <taxon>Microbacterium</taxon>
    </lineage>
</organism>
<keyword evidence="3" id="KW-1185">Reference proteome</keyword>
<feature type="domain" description="Helix-turn-helix" evidence="1">
    <location>
        <begin position="33"/>
        <end position="74"/>
    </location>
</feature>
<dbReference type="Proteomes" id="UP000273158">
    <property type="component" value="Unassembled WGS sequence"/>
</dbReference>
<reference evidence="2 3" key="1">
    <citation type="journal article" date="2015" name="Stand. Genomic Sci.">
        <title>Genomic Encyclopedia of Bacterial and Archaeal Type Strains, Phase III: the genomes of soil and plant-associated and newly described type strains.</title>
        <authorList>
            <person name="Whitman W.B."/>
            <person name="Woyke T."/>
            <person name="Klenk H.P."/>
            <person name="Zhou Y."/>
            <person name="Lilburn T.G."/>
            <person name="Beck B.J."/>
            <person name="De Vos P."/>
            <person name="Vandamme P."/>
            <person name="Eisen J.A."/>
            <person name="Garrity G."/>
            <person name="Hugenholtz P."/>
            <person name="Kyrpides N.C."/>
        </authorList>
    </citation>
    <scope>NUCLEOTIDE SEQUENCE [LARGE SCALE GENOMIC DNA]</scope>
    <source>
        <strain evidence="2 3">S2T63</strain>
    </source>
</reference>